<dbReference type="AlphaFoldDB" id="A0A9W9D1M8"/>
<dbReference type="EMBL" id="JAPEVB010000001">
    <property type="protein sequence ID" value="KAJ4397652.1"/>
    <property type="molecule type" value="Genomic_DNA"/>
</dbReference>
<dbReference type="GO" id="GO:0005886">
    <property type="term" value="C:plasma membrane"/>
    <property type="evidence" value="ECO:0007669"/>
    <property type="project" value="TreeGrafter"/>
</dbReference>
<dbReference type="PANTHER" id="PTHR23112">
    <property type="entry name" value="G PROTEIN-COUPLED RECEPTOR 157-RELATED"/>
    <property type="match status" value="1"/>
</dbReference>
<sequence>MASTDLYWFNLYDPLVDPLVLAGSSLSLVATFLVLLTFAIYHKEQRTFRHALVLNLTIAEFINSLNATLSGSYFLVTKELTPGMLCSVNGWIGQVSVQAGDFSMFAIAVFTLLTITEKVYMPAVSNVKKAIICASVWIVPVTTGSIALGMGVMMPAGANWCWISSSRTDLRYALTHAWRFAIIFAIICIYGYVYYYTSRHFKSLGSPTSPTNHYSVASQARTDHNQPSAYEVTSSEPEVQSPTTIQINESKRLRDSSWLRLSVCSEKDLLQSPNTALTRLETAPPAYTEVECPSQLQQQPLRRPSLVNMFGTITRVETHKTPQTKRIEREVKRMLLMNAYPILYVLLSVPGLVNRLLQASGSPLSGRLLDALQASSAFIGFANAVTYGLNRHLRTRISGSFRSARSRKGEGTV</sequence>
<feature type="domain" description="Glucose receptor Git3-like N-terminal" evidence="6">
    <location>
        <begin position="20"/>
        <end position="203"/>
    </location>
</feature>
<dbReference type="Pfam" id="PF11710">
    <property type="entry name" value="Git3"/>
    <property type="match status" value="1"/>
</dbReference>
<keyword evidence="8" id="KW-1185">Reference proteome</keyword>
<dbReference type="OrthoDB" id="100006at2759"/>
<feature type="transmembrane region" description="Helical" evidence="5">
    <location>
        <begin position="373"/>
        <end position="390"/>
    </location>
</feature>
<dbReference type="InterPro" id="IPR023041">
    <property type="entry name" value="Glucose_rcpt_Git3-like_N"/>
</dbReference>
<evidence type="ECO:0000256" key="5">
    <source>
        <dbReference type="SAM" id="Phobius"/>
    </source>
</evidence>
<dbReference type="GO" id="GO:0004930">
    <property type="term" value="F:G protein-coupled receptor activity"/>
    <property type="evidence" value="ECO:0007669"/>
    <property type="project" value="TreeGrafter"/>
</dbReference>
<dbReference type="SUPFAM" id="SSF81321">
    <property type="entry name" value="Family A G protein-coupled receptor-like"/>
    <property type="match status" value="1"/>
</dbReference>
<evidence type="ECO:0000313" key="8">
    <source>
        <dbReference type="Proteomes" id="UP001140453"/>
    </source>
</evidence>
<evidence type="ECO:0000313" key="7">
    <source>
        <dbReference type="EMBL" id="KAJ4397652.1"/>
    </source>
</evidence>
<dbReference type="Proteomes" id="UP001140453">
    <property type="component" value="Unassembled WGS sequence"/>
</dbReference>
<protein>
    <recommendedName>
        <fullName evidence="6">Glucose receptor Git3-like N-terminal domain-containing protein</fullName>
    </recommendedName>
</protein>
<evidence type="ECO:0000256" key="1">
    <source>
        <dbReference type="ARBA" id="ARBA00004141"/>
    </source>
</evidence>
<name>A0A9W9D1M8_9PEZI</name>
<dbReference type="GO" id="GO:0007189">
    <property type="term" value="P:adenylate cyclase-activating G protein-coupled receptor signaling pathway"/>
    <property type="evidence" value="ECO:0007669"/>
    <property type="project" value="TreeGrafter"/>
</dbReference>
<accession>A0A9W9D1M8</accession>
<keyword evidence="3 5" id="KW-1133">Transmembrane helix</keyword>
<reference evidence="7" key="1">
    <citation type="submission" date="2022-10" db="EMBL/GenBank/DDBJ databases">
        <title>Tapping the CABI collections for fungal endophytes: first genome assemblies for Collariella, Neodidymelliopsis, Ascochyta clinopodiicola, Didymella pomorum, Didymosphaeria variabile, Neocosmospora piperis and Neocucurbitaria cava.</title>
        <authorList>
            <person name="Hill R."/>
        </authorList>
    </citation>
    <scope>NUCLEOTIDE SEQUENCE</scope>
    <source>
        <strain evidence="7">IMI 355082</strain>
    </source>
</reference>
<dbReference type="PANTHER" id="PTHR23112:SF37">
    <property type="entry name" value="G PROTEIN-COUPLED RECEPTOR GPR1"/>
    <property type="match status" value="1"/>
</dbReference>
<evidence type="ECO:0000256" key="4">
    <source>
        <dbReference type="ARBA" id="ARBA00023136"/>
    </source>
</evidence>
<feature type="transmembrane region" description="Helical" evidence="5">
    <location>
        <begin position="95"/>
        <end position="115"/>
    </location>
</feature>
<evidence type="ECO:0000259" key="6">
    <source>
        <dbReference type="Pfam" id="PF11710"/>
    </source>
</evidence>
<proteinExistence type="predicted"/>
<organism evidence="7 8">
    <name type="scientific">Gnomoniopsis smithogilvyi</name>
    <dbReference type="NCBI Taxonomy" id="1191159"/>
    <lineage>
        <taxon>Eukaryota</taxon>
        <taxon>Fungi</taxon>
        <taxon>Dikarya</taxon>
        <taxon>Ascomycota</taxon>
        <taxon>Pezizomycotina</taxon>
        <taxon>Sordariomycetes</taxon>
        <taxon>Sordariomycetidae</taxon>
        <taxon>Diaporthales</taxon>
        <taxon>Gnomoniaceae</taxon>
        <taxon>Gnomoniopsis</taxon>
    </lineage>
</organism>
<feature type="transmembrane region" description="Helical" evidence="5">
    <location>
        <begin position="335"/>
        <end position="353"/>
    </location>
</feature>
<evidence type="ECO:0000256" key="2">
    <source>
        <dbReference type="ARBA" id="ARBA00022692"/>
    </source>
</evidence>
<feature type="transmembrane region" description="Helical" evidence="5">
    <location>
        <begin position="20"/>
        <end position="41"/>
    </location>
</feature>
<keyword evidence="2 5" id="KW-0812">Transmembrane</keyword>
<dbReference type="Gene3D" id="1.20.1070.10">
    <property type="entry name" value="Rhodopsin 7-helix transmembrane proteins"/>
    <property type="match status" value="1"/>
</dbReference>
<gene>
    <name evidence="7" type="ORF">N0V93_001885</name>
</gene>
<feature type="transmembrane region" description="Helical" evidence="5">
    <location>
        <begin position="136"/>
        <end position="157"/>
    </location>
</feature>
<comment type="subcellular location">
    <subcellularLocation>
        <location evidence="1">Membrane</location>
        <topology evidence="1">Multi-pass membrane protein</topology>
    </subcellularLocation>
</comment>
<comment type="caution">
    <text evidence="7">The sequence shown here is derived from an EMBL/GenBank/DDBJ whole genome shotgun (WGS) entry which is preliminary data.</text>
</comment>
<feature type="transmembrane region" description="Helical" evidence="5">
    <location>
        <begin position="53"/>
        <end position="75"/>
    </location>
</feature>
<evidence type="ECO:0000256" key="3">
    <source>
        <dbReference type="ARBA" id="ARBA00022989"/>
    </source>
</evidence>
<feature type="transmembrane region" description="Helical" evidence="5">
    <location>
        <begin position="177"/>
        <end position="196"/>
    </location>
</feature>
<keyword evidence="4 5" id="KW-0472">Membrane</keyword>